<dbReference type="InterPro" id="IPR011990">
    <property type="entry name" value="TPR-like_helical_dom_sf"/>
</dbReference>
<gene>
    <name evidence="7" type="ORF">FB471_2163</name>
</gene>
<dbReference type="CDD" id="cd15831">
    <property type="entry name" value="BTAD"/>
    <property type="match status" value="1"/>
</dbReference>
<dbReference type="Gene3D" id="1.10.10.10">
    <property type="entry name" value="Winged helix-like DNA-binding domain superfamily/Winged helix DNA-binding domain"/>
    <property type="match status" value="1"/>
</dbReference>
<evidence type="ECO:0000259" key="6">
    <source>
        <dbReference type="SMART" id="SM01043"/>
    </source>
</evidence>
<evidence type="ECO:0000256" key="4">
    <source>
        <dbReference type="ARBA" id="ARBA00023163"/>
    </source>
</evidence>
<dbReference type="EMBL" id="VFML01000001">
    <property type="protein sequence ID" value="TQJ02434.1"/>
    <property type="molecule type" value="Genomic_DNA"/>
</dbReference>
<dbReference type="Pfam" id="PF03704">
    <property type="entry name" value="BTAD"/>
    <property type="match status" value="1"/>
</dbReference>
<evidence type="ECO:0000256" key="1">
    <source>
        <dbReference type="ARBA" id="ARBA00005820"/>
    </source>
</evidence>
<dbReference type="PANTHER" id="PTHR35807">
    <property type="entry name" value="TRANSCRIPTIONAL REGULATOR REDD-RELATED"/>
    <property type="match status" value="1"/>
</dbReference>
<dbReference type="SMART" id="SM00862">
    <property type="entry name" value="Trans_reg_C"/>
    <property type="match status" value="1"/>
</dbReference>
<dbReference type="PANTHER" id="PTHR35807:SF1">
    <property type="entry name" value="TRANSCRIPTIONAL REGULATOR REDD"/>
    <property type="match status" value="1"/>
</dbReference>
<organism evidence="7 8">
    <name type="scientific">Amycolatopsis cihanbeyliensis</name>
    <dbReference type="NCBI Taxonomy" id="1128664"/>
    <lineage>
        <taxon>Bacteria</taxon>
        <taxon>Bacillati</taxon>
        <taxon>Actinomycetota</taxon>
        <taxon>Actinomycetes</taxon>
        <taxon>Pseudonocardiales</taxon>
        <taxon>Pseudonocardiaceae</taxon>
        <taxon>Amycolatopsis</taxon>
    </lineage>
</organism>
<comment type="caution">
    <text evidence="7">The sequence shown here is derived from an EMBL/GenBank/DDBJ whole genome shotgun (WGS) entry which is preliminary data.</text>
</comment>
<protein>
    <submittedName>
        <fullName evidence="7">DNA-binding SARP family transcriptional activator</fullName>
    </submittedName>
</protein>
<dbReference type="SUPFAM" id="SSF48452">
    <property type="entry name" value="TPR-like"/>
    <property type="match status" value="1"/>
</dbReference>
<feature type="domain" description="Bacterial transcriptional activator" evidence="6">
    <location>
        <begin position="95"/>
        <end position="238"/>
    </location>
</feature>
<dbReference type="Pfam" id="PF00486">
    <property type="entry name" value="Trans_reg_C"/>
    <property type="match status" value="1"/>
</dbReference>
<dbReference type="InterPro" id="IPR005158">
    <property type="entry name" value="BTAD"/>
</dbReference>
<accession>A0A542DHA0</accession>
<reference evidence="7 8" key="1">
    <citation type="submission" date="2019-06" db="EMBL/GenBank/DDBJ databases">
        <title>Sequencing the genomes of 1000 actinobacteria strains.</title>
        <authorList>
            <person name="Klenk H.-P."/>
        </authorList>
    </citation>
    <scope>NUCLEOTIDE SEQUENCE [LARGE SCALE GENOMIC DNA]</scope>
    <source>
        <strain evidence="7 8">DSM 45679</strain>
    </source>
</reference>
<keyword evidence="8" id="KW-1185">Reference proteome</keyword>
<evidence type="ECO:0000256" key="2">
    <source>
        <dbReference type="ARBA" id="ARBA00023015"/>
    </source>
</evidence>
<name>A0A542DHA0_AMYCI</name>
<evidence type="ECO:0000259" key="5">
    <source>
        <dbReference type="SMART" id="SM00862"/>
    </source>
</evidence>
<dbReference type="AlphaFoldDB" id="A0A542DHA0"/>
<dbReference type="Proteomes" id="UP000320876">
    <property type="component" value="Unassembled WGS sequence"/>
</dbReference>
<dbReference type="GO" id="GO:0006355">
    <property type="term" value="P:regulation of DNA-templated transcription"/>
    <property type="evidence" value="ECO:0007669"/>
    <property type="project" value="InterPro"/>
</dbReference>
<dbReference type="Gene3D" id="1.25.40.10">
    <property type="entry name" value="Tetratricopeptide repeat domain"/>
    <property type="match status" value="1"/>
</dbReference>
<evidence type="ECO:0000313" key="7">
    <source>
        <dbReference type="EMBL" id="TQJ02434.1"/>
    </source>
</evidence>
<evidence type="ECO:0000313" key="8">
    <source>
        <dbReference type="Proteomes" id="UP000320876"/>
    </source>
</evidence>
<sequence length="296" mass="32918">MEFRMLGPLEAWHEGSQIPLGDQQQRFVLVVLLLHANRPVSTVRLTEIVWGSNPARRDLVRGYINKLRNAFQDVGNVRIETMPTGYLLRVGAEQLDTARFDRLRAEAEVARTEDPHRAVELLRAAVGLWRGRFLEDVDIDRVGGPEVISPDDSHLDAVGDLAELEVETGDHRSARNRLRPVVRADPASQRHAEILMRSLLADGDRVAVVRVFHGTRDALAELGVEPGLVLRSLAARAERGEPTDSLPFQADAFTGRNAITQLLVELGVLDVNPISTGARDTHMTNPSWRWQAHGNV</sequence>
<proteinExistence type="inferred from homology"/>
<dbReference type="InterPro" id="IPR051677">
    <property type="entry name" value="AfsR-DnrI-RedD_regulator"/>
</dbReference>
<dbReference type="InterPro" id="IPR036388">
    <property type="entry name" value="WH-like_DNA-bd_sf"/>
</dbReference>
<keyword evidence="2" id="KW-0805">Transcription regulation</keyword>
<dbReference type="InterPro" id="IPR001867">
    <property type="entry name" value="OmpR/PhoB-type_DNA-bd"/>
</dbReference>
<comment type="similarity">
    <text evidence="1">Belongs to the AfsR/DnrI/RedD regulatory family.</text>
</comment>
<dbReference type="GO" id="GO:0000160">
    <property type="term" value="P:phosphorelay signal transduction system"/>
    <property type="evidence" value="ECO:0007669"/>
    <property type="project" value="InterPro"/>
</dbReference>
<dbReference type="SMART" id="SM01043">
    <property type="entry name" value="BTAD"/>
    <property type="match status" value="1"/>
</dbReference>
<evidence type="ECO:0000256" key="3">
    <source>
        <dbReference type="ARBA" id="ARBA00023125"/>
    </source>
</evidence>
<dbReference type="InterPro" id="IPR016032">
    <property type="entry name" value="Sig_transdc_resp-reg_C-effctor"/>
</dbReference>
<keyword evidence="4" id="KW-0804">Transcription</keyword>
<feature type="domain" description="OmpR/PhoB-type" evidence="5">
    <location>
        <begin position="15"/>
        <end position="88"/>
    </location>
</feature>
<dbReference type="GO" id="GO:0003677">
    <property type="term" value="F:DNA binding"/>
    <property type="evidence" value="ECO:0007669"/>
    <property type="project" value="UniProtKB-KW"/>
</dbReference>
<keyword evidence="3 7" id="KW-0238">DNA-binding</keyword>
<dbReference type="SUPFAM" id="SSF46894">
    <property type="entry name" value="C-terminal effector domain of the bipartite response regulators"/>
    <property type="match status" value="1"/>
</dbReference>